<protein>
    <recommendedName>
        <fullName evidence="5">DUF515 domain-containing protein</fullName>
    </recommendedName>
</protein>
<feature type="transmembrane region" description="Helical" evidence="2">
    <location>
        <begin position="111"/>
        <end position="132"/>
    </location>
</feature>
<proteinExistence type="predicted"/>
<evidence type="ECO:0008006" key="5">
    <source>
        <dbReference type="Google" id="ProtNLM"/>
    </source>
</evidence>
<dbReference type="AlphaFoldDB" id="A0A2A2H4W3"/>
<feature type="compositionally biased region" description="Basic and acidic residues" evidence="1">
    <location>
        <begin position="43"/>
        <end position="61"/>
    </location>
</feature>
<reference evidence="3 4" key="1">
    <citation type="journal article" date="2017" name="BMC Genomics">
        <title>Genomic analysis of methanogenic archaea reveals a shift towards energy conservation.</title>
        <authorList>
            <person name="Gilmore S.P."/>
            <person name="Henske J.K."/>
            <person name="Sexton J.A."/>
            <person name="Solomon K.V."/>
            <person name="Seppala S."/>
            <person name="Yoo J.I."/>
            <person name="Huyett L.M."/>
            <person name="Pressman A."/>
            <person name="Cogan J.Z."/>
            <person name="Kivenson V."/>
            <person name="Peng X."/>
            <person name="Tan Y."/>
            <person name="Valentine D.L."/>
            <person name="O'Malley M.A."/>
        </authorList>
    </citation>
    <scope>NUCLEOTIDE SEQUENCE [LARGE SCALE GENOMIC DNA]</scope>
    <source>
        <strain evidence="3 4">M.o.H.</strain>
    </source>
</reference>
<sequence>MLDKIRGKKKDDKDTPDLRGNNNKKDDSDIGGRLKGMVGKVTGKGDDDKKEEMKTPPERKMPRPMPKPMPKPMAKPGAKPRLKPPQKRPDDKRSGMGGFGRRIPDDDQKTLVGAAVFGIILIVLVGAGYYFLVYAPYQDTLSNAKQTKLAAVNTYFTGPLATDARGINIRAQISSATTPDQVDAIDVLGPATEAWREYQNQEINTQKDAYGRVMITYNDSTGSQKNSIVKVADAKSIVKQADASVLSQMEITTPDTVAIPIIISRLQAAGGLINVGNSVDVYLMNGTTSNTTVSTTNGTPQISGATVLAILRAKDSGTINANKSHAQTVAMSNLVSGSSRSESASEDVEELLKAAAADNWDQSEVSSLLNSYGWKLSDFERTSNLGELDAQYLLLLEVPRENAIFLIQNMNNVILTVPTQQAPNWMIKELKQIYG</sequence>
<evidence type="ECO:0000313" key="3">
    <source>
        <dbReference type="EMBL" id="PAV04461.1"/>
    </source>
</evidence>
<organism evidence="3 4">
    <name type="scientific">Methanobacterium bryantii</name>
    <dbReference type="NCBI Taxonomy" id="2161"/>
    <lineage>
        <taxon>Archaea</taxon>
        <taxon>Methanobacteriati</taxon>
        <taxon>Methanobacteriota</taxon>
        <taxon>Methanomada group</taxon>
        <taxon>Methanobacteria</taxon>
        <taxon>Methanobacteriales</taxon>
        <taxon>Methanobacteriaceae</taxon>
        <taxon>Methanobacterium</taxon>
    </lineage>
</organism>
<name>A0A2A2H4W3_METBR</name>
<dbReference type="OrthoDB" id="77766at2157"/>
<feature type="compositionally biased region" description="Pro residues" evidence="1">
    <location>
        <begin position="63"/>
        <end position="73"/>
    </location>
</feature>
<keyword evidence="2" id="KW-0812">Transmembrane</keyword>
<keyword evidence="4" id="KW-1185">Reference proteome</keyword>
<dbReference type="InterPro" id="IPR007509">
    <property type="entry name" value="DUF515"/>
</dbReference>
<dbReference type="EMBL" id="LMVM01000023">
    <property type="protein sequence ID" value="PAV04461.1"/>
    <property type="molecule type" value="Genomic_DNA"/>
</dbReference>
<feature type="region of interest" description="Disordered" evidence="1">
    <location>
        <begin position="1"/>
        <end position="105"/>
    </location>
</feature>
<evidence type="ECO:0000313" key="4">
    <source>
        <dbReference type="Proteomes" id="UP000217784"/>
    </source>
</evidence>
<dbReference type="Proteomes" id="UP000217784">
    <property type="component" value="Unassembled WGS sequence"/>
</dbReference>
<evidence type="ECO:0000256" key="2">
    <source>
        <dbReference type="SAM" id="Phobius"/>
    </source>
</evidence>
<comment type="caution">
    <text evidence="3">The sequence shown here is derived from an EMBL/GenBank/DDBJ whole genome shotgun (WGS) entry which is preliminary data.</text>
</comment>
<keyword evidence="2" id="KW-1133">Transmembrane helix</keyword>
<accession>A0A2A2H4W3</accession>
<gene>
    <name evidence="3" type="ORF">ASJ80_06380</name>
</gene>
<dbReference type="RefSeq" id="WP_069582752.1">
    <property type="nucleotide sequence ID" value="NZ_LMVM01000023.1"/>
</dbReference>
<evidence type="ECO:0000256" key="1">
    <source>
        <dbReference type="SAM" id="MobiDB-lite"/>
    </source>
</evidence>
<keyword evidence="2" id="KW-0472">Membrane</keyword>
<feature type="compositionally biased region" description="Basic and acidic residues" evidence="1">
    <location>
        <begin position="1"/>
        <end position="32"/>
    </location>
</feature>
<dbReference type="Pfam" id="PF04415">
    <property type="entry name" value="DUF515"/>
    <property type="match status" value="1"/>
</dbReference>